<evidence type="ECO:0000313" key="1">
    <source>
        <dbReference type="EMBL" id="MEI5617164.1"/>
    </source>
</evidence>
<accession>A0ABU8GVX4</accession>
<dbReference type="EMBL" id="JBBAYM010000284">
    <property type="protein sequence ID" value="MEI5617164.1"/>
    <property type="molecule type" value="Genomic_DNA"/>
</dbReference>
<name>A0ABU8GVX4_9ACTN</name>
<reference evidence="1 2" key="1">
    <citation type="submission" date="2024-03" db="EMBL/GenBank/DDBJ databases">
        <title>First Report of Pectobacterium brasiliscabiei causing potato scab in china.</title>
        <authorList>
            <person name="Handique U."/>
        </authorList>
    </citation>
    <scope>NUCLEOTIDE SEQUENCE [LARGE SCALE GENOMIC DNA]</scope>
    <source>
        <strain evidence="1 2">ZRIMU1503</strain>
    </source>
</reference>
<dbReference type="RefSeq" id="WP_336559065.1">
    <property type="nucleotide sequence ID" value="NZ_JBBAYM010000284.1"/>
</dbReference>
<keyword evidence="2" id="KW-1185">Reference proteome</keyword>
<gene>
    <name evidence="1" type="ORF">WB403_49595</name>
</gene>
<protein>
    <submittedName>
        <fullName evidence="1">Uncharacterized protein</fullName>
    </submittedName>
</protein>
<sequence length="85" mass="9512">AVFMIMSYGKNKKGAFNMNSSSQIAASSDTDEVDNGSASLDSAFMAFSDRGTFDDIVFYRDNKSDFLLDFDILHLFETNRTESNE</sequence>
<feature type="non-terminal residue" evidence="1">
    <location>
        <position position="1"/>
    </location>
</feature>
<proteinExistence type="predicted"/>
<organism evidence="1 2">
    <name type="scientific">Streptomyces brasiliscabiei</name>
    <dbReference type="NCBI Taxonomy" id="2736302"/>
    <lineage>
        <taxon>Bacteria</taxon>
        <taxon>Bacillati</taxon>
        <taxon>Actinomycetota</taxon>
        <taxon>Actinomycetes</taxon>
        <taxon>Kitasatosporales</taxon>
        <taxon>Streptomycetaceae</taxon>
        <taxon>Streptomyces</taxon>
    </lineage>
</organism>
<evidence type="ECO:0000313" key="2">
    <source>
        <dbReference type="Proteomes" id="UP001365781"/>
    </source>
</evidence>
<comment type="caution">
    <text evidence="1">The sequence shown here is derived from an EMBL/GenBank/DDBJ whole genome shotgun (WGS) entry which is preliminary data.</text>
</comment>
<dbReference type="Proteomes" id="UP001365781">
    <property type="component" value="Unassembled WGS sequence"/>
</dbReference>